<dbReference type="STRING" id="1965070.A0A3S3RCD2"/>
<accession>A0A3S3RCD2</accession>
<dbReference type="AlphaFoldDB" id="A0A3S3RCD2"/>
<comment type="similarity">
    <text evidence="1">Belongs to the TBP family.</text>
</comment>
<dbReference type="GO" id="GO:0003677">
    <property type="term" value="F:DNA binding"/>
    <property type="evidence" value="ECO:0007669"/>
    <property type="project" value="UniProtKB-KW"/>
</dbReference>
<gene>
    <name evidence="4" type="ORF">B4U79_18882</name>
</gene>
<evidence type="ECO:0000313" key="5">
    <source>
        <dbReference type="Proteomes" id="UP000285301"/>
    </source>
</evidence>
<name>A0A3S3RCD2_9ACAR</name>
<dbReference type="EMBL" id="NCKU01019861">
    <property type="protein sequence ID" value="RWR98668.1"/>
    <property type="molecule type" value="Genomic_DNA"/>
</dbReference>
<sequence length="99" mass="11423">MIKQLHPEANIASISIRNMVLHGKFPFQLDPFNVKKMKPDEIQYEPELFPGIKYFVKDTKICVTIFSNGKFFITGVTSKNDATEIINSFYLEFSMVDNL</sequence>
<dbReference type="InterPro" id="IPR012295">
    <property type="entry name" value="TBP_dom_sf"/>
</dbReference>
<protein>
    <submittedName>
        <fullName evidence="4">TATA-box-binding protein-like protein</fullName>
    </submittedName>
</protein>
<organism evidence="4 5">
    <name type="scientific">Dinothrombium tinctorium</name>
    <dbReference type="NCBI Taxonomy" id="1965070"/>
    <lineage>
        <taxon>Eukaryota</taxon>
        <taxon>Metazoa</taxon>
        <taxon>Ecdysozoa</taxon>
        <taxon>Arthropoda</taxon>
        <taxon>Chelicerata</taxon>
        <taxon>Arachnida</taxon>
        <taxon>Acari</taxon>
        <taxon>Acariformes</taxon>
        <taxon>Trombidiformes</taxon>
        <taxon>Prostigmata</taxon>
        <taxon>Anystina</taxon>
        <taxon>Parasitengona</taxon>
        <taxon>Trombidioidea</taxon>
        <taxon>Trombidiidae</taxon>
        <taxon>Dinothrombium</taxon>
    </lineage>
</organism>
<comment type="caution">
    <text evidence="4">The sequence shown here is derived from an EMBL/GenBank/DDBJ whole genome shotgun (WGS) entry which is preliminary data.</text>
</comment>
<dbReference type="PRINTS" id="PR00686">
    <property type="entry name" value="TIFACTORIID"/>
</dbReference>
<dbReference type="InterPro" id="IPR000814">
    <property type="entry name" value="TBP"/>
</dbReference>
<reference evidence="4 5" key="1">
    <citation type="journal article" date="2018" name="Gigascience">
        <title>Genomes of trombidid mites reveal novel predicted allergens and laterally-transferred genes associated with secondary metabolism.</title>
        <authorList>
            <person name="Dong X."/>
            <person name="Chaisiri K."/>
            <person name="Xia D."/>
            <person name="Armstrong S.D."/>
            <person name="Fang Y."/>
            <person name="Donnelly M.J."/>
            <person name="Kadowaki T."/>
            <person name="McGarry J.W."/>
            <person name="Darby A.C."/>
            <person name="Makepeace B.L."/>
        </authorList>
    </citation>
    <scope>NUCLEOTIDE SEQUENCE [LARGE SCALE GENOMIC DNA]</scope>
    <source>
        <strain evidence="4">UoL-WK</strain>
    </source>
</reference>
<keyword evidence="5" id="KW-1185">Reference proteome</keyword>
<dbReference type="OrthoDB" id="2127950at2759"/>
<evidence type="ECO:0000256" key="1">
    <source>
        <dbReference type="ARBA" id="ARBA00005560"/>
    </source>
</evidence>
<evidence type="ECO:0000256" key="3">
    <source>
        <dbReference type="ARBA" id="ARBA00023163"/>
    </source>
</evidence>
<dbReference type="SUPFAM" id="SSF55945">
    <property type="entry name" value="TATA-box binding protein-like"/>
    <property type="match status" value="1"/>
</dbReference>
<keyword evidence="2" id="KW-0238">DNA-binding</keyword>
<dbReference type="Gene3D" id="3.30.310.10">
    <property type="entry name" value="TATA-Binding Protein"/>
    <property type="match status" value="1"/>
</dbReference>
<dbReference type="Proteomes" id="UP000285301">
    <property type="component" value="Unassembled WGS sequence"/>
</dbReference>
<dbReference type="GO" id="GO:0006352">
    <property type="term" value="P:DNA-templated transcription initiation"/>
    <property type="evidence" value="ECO:0007669"/>
    <property type="project" value="InterPro"/>
</dbReference>
<keyword evidence="3" id="KW-0804">Transcription</keyword>
<dbReference type="PANTHER" id="PTHR10126">
    <property type="entry name" value="TATA-BOX BINDING PROTEIN"/>
    <property type="match status" value="1"/>
</dbReference>
<evidence type="ECO:0000256" key="2">
    <source>
        <dbReference type="ARBA" id="ARBA00023125"/>
    </source>
</evidence>
<dbReference type="Pfam" id="PF00352">
    <property type="entry name" value="TBP"/>
    <property type="match status" value="1"/>
</dbReference>
<proteinExistence type="inferred from homology"/>
<evidence type="ECO:0000313" key="4">
    <source>
        <dbReference type="EMBL" id="RWR98668.1"/>
    </source>
</evidence>